<organism evidence="1 2">
    <name type="scientific">Trichinella papuae</name>
    <dbReference type="NCBI Taxonomy" id="268474"/>
    <lineage>
        <taxon>Eukaryota</taxon>
        <taxon>Metazoa</taxon>
        <taxon>Ecdysozoa</taxon>
        <taxon>Nematoda</taxon>
        <taxon>Enoplea</taxon>
        <taxon>Dorylaimia</taxon>
        <taxon>Trichinellida</taxon>
        <taxon>Trichinellidae</taxon>
        <taxon>Trichinella</taxon>
    </lineage>
</organism>
<reference evidence="1 2" key="1">
    <citation type="submission" date="2015-01" db="EMBL/GenBank/DDBJ databases">
        <title>Evolution of Trichinella species and genotypes.</title>
        <authorList>
            <person name="Korhonen P.K."/>
            <person name="Edoardo P."/>
            <person name="Giuseppe L.R."/>
            <person name="Gasser R.B."/>
        </authorList>
    </citation>
    <scope>NUCLEOTIDE SEQUENCE [LARGE SCALE GENOMIC DNA]</scope>
    <source>
        <strain evidence="1">ISS1980</strain>
    </source>
</reference>
<evidence type="ECO:0000313" key="1">
    <source>
        <dbReference type="EMBL" id="KRZ75003.1"/>
    </source>
</evidence>
<accession>A0A0V1MT89</accession>
<sequence>MSHCSCGESLQKVPNRRTHLLPQGLATPIGWSRVAQCHNDAEFTFCYCKLDQSYALSYDYALRFLQRLCVFVSIGGNGDRTRDGVYNFGACSKECVRRKSTLSNSERPKETAITEAAAFVASCVSRGLLSDYHKARGCQAPLLIIKAPLCVGCLKPAFHSSRQMPVSRCTWNTWQNKKHG</sequence>
<name>A0A0V1MT89_9BILA</name>
<comment type="caution">
    <text evidence="1">The sequence shown here is derived from an EMBL/GenBank/DDBJ whole genome shotgun (WGS) entry which is preliminary data.</text>
</comment>
<gene>
    <name evidence="1" type="ORF">T10_6632</name>
</gene>
<dbReference type="Proteomes" id="UP000054843">
    <property type="component" value="Unassembled WGS sequence"/>
</dbReference>
<proteinExistence type="predicted"/>
<evidence type="ECO:0000313" key="2">
    <source>
        <dbReference type="Proteomes" id="UP000054843"/>
    </source>
</evidence>
<dbReference type="EMBL" id="JYDO01000043">
    <property type="protein sequence ID" value="KRZ75003.1"/>
    <property type="molecule type" value="Genomic_DNA"/>
</dbReference>
<dbReference type="AlphaFoldDB" id="A0A0V1MT89"/>
<protein>
    <submittedName>
        <fullName evidence="1">Uncharacterized protein</fullName>
    </submittedName>
</protein>
<keyword evidence="2" id="KW-1185">Reference proteome</keyword>